<evidence type="ECO:0000256" key="6">
    <source>
        <dbReference type="ARBA" id="ARBA00022989"/>
    </source>
</evidence>
<dbReference type="AlphaFoldDB" id="A0A9D4PW97"/>
<evidence type="ECO:0000256" key="4">
    <source>
        <dbReference type="ARBA" id="ARBA00022692"/>
    </source>
</evidence>
<sequence>MRPPLPIEDAVASWSKLLEVLVNLSPFLMAYLTLLVVCGMPMICIEMAAGRVTQSGPIAAIAKLCPLMKETFKSCR</sequence>
<reference evidence="9" key="1">
    <citation type="journal article" date="2020" name="Cell">
        <title>Large-Scale Comparative Analyses of Tick Genomes Elucidate Their Genetic Diversity and Vector Capacities.</title>
        <authorList>
            <consortium name="Tick Genome and Microbiome Consortium (TIGMIC)"/>
            <person name="Jia N."/>
            <person name="Wang J."/>
            <person name="Shi W."/>
            <person name="Du L."/>
            <person name="Sun Y."/>
            <person name="Zhan W."/>
            <person name="Jiang J.F."/>
            <person name="Wang Q."/>
            <person name="Zhang B."/>
            <person name="Ji P."/>
            <person name="Bell-Sakyi L."/>
            <person name="Cui X.M."/>
            <person name="Yuan T.T."/>
            <person name="Jiang B.G."/>
            <person name="Yang W.F."/>
            <person name="Lam T.T."/>
            <person name="Chang Q.C."/>
            <person name="Ding S.J."/>
            <person name="Wang X.J."/>
            <person name="Zhu J.G."/>
            <person name="Ruan X.D."/>
            <person name="Zhao L."/>
            <person name="Wei J.T."/>
            <person name="Ye R.Z."/>
            <person name="Que T.C."/>
            <person name="Du C.H."/>
            <person name="Zhou Y.H."/>
            <person name="Cheng J.X."/>
            <person name="Dai P.F."/>
            <person name="Guo W.B."/>
            <person name="Han X.H."/>
            <person name="Huang E.J."/>
            <person name="Li L.F."/>
            <person name="Wei W."/>
            <person name="Gao Y.C."/>
            <person name="Liu J.Z."/>
            <person name="Shao H.Z."/>
            <person name="Wang X."/>
            <person name="Wang C.C."/>
            <person name="Yang T.C."/>
            <person name="Huo Q.B."/>
            <person name="Li W."/>
            <person name="Chen H.Y."/>
            <person name="Chen S.E."/>
            <person name="Zhou L.G."/>
            <person name="Ni X.B."/>
            <person name="Tian J.H."/>
            <person name="Sheng Y."/>
            <person name="Liu T."/>
            <person name="Pan Y.S."/>
            <person name="Xia L.Y."/>
            <person name="Li J."/>
            <person name="Zhao F."/>
            <person name="Cao W.C."/>
        </authorList>
    </citation>
    <scope>NUCLEOTIDE SEQUENCE</scope>
    <source>
        <strain evidence="9">Rsan-2018</strain>
    </source>
</reference>
<protein>
    <submittedName>
        <fullName evidence="9">Uncharacterized protein</fullName>
    </submittedName>
</protein>
<comment type="similarity">
    <text evidence="2">Belongs to the sodium:neurotransmitter symporter (SNF) (TC 2.A.22) family.</text>
</comment>
<evidence type="ECO:0000313" key="10">
    <source>
        <dbReference type="Proteomes" id="UP000821837"/>
    </source>
</evidence>
<dbReference type="InterPro" id="IPR000175">
    <property type="entry name" value="Na/ntran_symport"/>
</dbReference>
<dbReference type="GO" id="GO:0016020">
    <property type="term" value="C:membrane"/>
    <property type="evidence" value="ECO:0007669"/>
    <property type="project" value="UniProtKB-SubCell"/>
</dbReference>
<dbReference type="GO" id="GO:0015293">
    <property type="term" value="F:symporter activity"/>
    <property type="evidence" value="ECO:0007669"/>
    <property type="project" value="UniProtKB-KW"/>
</dbReference>
<dbReference type="Pfam" id="PF00209">
    <property type="entry name" value="SNF"/>
    <property type="match status" value="1"/>
</dbReference>
<reference evidence="9" key="2">
    <citation type="submission" date="2021-09" db="EMBL/GenBank/DDBJ databases">
        <authorList>
            <person name="Jia N."/>
            <person name="Wang J."/>
            <person name="Shi W."/>
            <person name="Du L."/>
            <person name="Sun Y."/>
            <person name="Zhan W."/>
            <person name="Jiang J."/>
            <person name="Wang Q."/>
            <person name="Zhang B."/>
            <person name="Ji P."/>
            <person name="Sakyi L.B."/>
            <person name="Cui X."/>
            <person name="Yuan T."/>
            <person name="Jiang B."/>
            <person name="Yang W."/>
            <person name="Lam T.T.-Y."/>
            <person name="Chang Q."/>
            <person name="Ding S."/>
            <person name="Wang X."/>
            <person name="Zhu J."/>
            <person name="Ruan X."/>
            <person name="Zhao L."/>
            <person name="Wei J."/>
            <person name="Que T."/>
            <person name="Du C."/>
            <person name="Cheng J."/>
            <person name="Dai P."/>
            <person name="Han X."/>
            <person name="Huang E."/>
            <person name="Gao Y."/>
            <person name="Liu J."/>
            <person name="Shao H."/>
            <person name="Ye R."/>
            <person name="Li L."/>
            <person name="Wei W."/>
            <person name="Wang X."/>
            <person name="Wang C."/>
            <person name="Huo Q."/>
            <person name="Li W."/>
            <person name="Guo W."/>
            <person name="Chen H."/>
            <person name="Chen S."/>
            <person name="Zhou L."/>
            <person name="Zhou L."/>
            <person name="Ni X."/>
            <person name="Tian J."/>
            <person name="Zhou Y."/>
            <person name="Sheng Y."/>
            <person name="Liu T."/>
            <person name="Pan Y."/>
            <person name="Xia L."/>
            <person name="Li J."/>
            <person name="Zhao F."/>
            <person name="Cao W."/>
        </authorList>
    </citation>
    <scope>NUCLEOTIDE SEQUENCE</scope>
    <source>
        <strain evidence="9">Rsan-2018</strain>
        <tissue evidence="9">Larvae</tissue>
    </source>
</reference>
<keyword evidence="5" id="KW-0769">Symport</keyword>
<proteinExistence type="inferred from homology"/>
<comment type="caution">
    <text evidence="9">The sequence shown here is derived from an EMBL/GenBank/DDBJ whole genome shotgun (WGS) entry which is preliminary data.</text>
</comment>
<dbReference type="EMBL" id="JABSTV010001250">
    <property type="protein sequence ID" value="KAH7956964.1"/>
    <property type="molecule type" value="Genomic_DNA"/>
</dbReference>
<keyword evidence="4 8" id="KW-0812">Transmembrane</keyword>
<evidence type="ECO:0000256" key="7">
    <source>
        <dbReference type="ARBA" id="ARBA00023136"/>
    </source>
</evidence>
<keyword evidence="6 8" id="KW-1133">Transmembrane helix</keyword>
<evidence type="ECO:0000256" key="2">
    <source>
        <dbReference type="ARBA" id="ARBA00006459"/>
    </source>
</evidence>
<name>A0A9D4PW97_RHISA</name>
<evidence type="ECO:0000313" key="9">
    <source>
        <dbReference type="EMBL" id="KAH7956964.1"/>
    </source>
</evidence>
<feature type="transmembrane region" description="Helical" evidence="8">
    <location>
        <begin position="20"/>
        <end position="45"/>
    </location>
</feature>
<evidence type="ECO:0000256" key="5">
    <source>
        <dbReference type="ARBA" id="ARBA00022847"/>
    </source>
</evidence>
<evidence type="ECO:0000256" key="8">
    <source>
        <dbReference type="SAM" id="Phobius"/>
    </source>
</evidence>
<comment type="subcellular location">
    <subcellularLocation>
        <location evidence="1">Membrane</location>
        <topology evidence="1">Multi-pass membrane protein</topology>
    </subcellularLocation>
</comment>
<accession>A0A9D4PW97</accession>
<keyword evidence="10" id="KW-1185">Reference proteome</keyword>
<evidence type="ECO:0000256" key="3">
    <source>
        <dbReference type="ARBA" id="ARBA00022448"/>
    </source>
</evidence>
<evidence type="ECO:0000256" key="1">
    <source>
        <dbReference type="ARBA" id="ARBA00004141"/>
    </source>
</evidence>
<organism evidence="9 10">
    <name type="scientific">Rhipicephalus sanguineus</name>
    <name type="common">Brown dog tick</name>
    <name type="synonym">Ixodes sanguineus</name>
    <dbReference type="NCBI Taxonomy" id="34632"/>
    <lineage>
        <taxon>Eukaryota</taxon>
        <taxon>Metazoa</taxon>
        <taxon>Ecdysozoa</taxon>
        <taxon>Arthropoda</taxon>
        <taxon>Chelicerata</taxon>
        <taxon>Arachnida</taxon>
        <taxon>Acari</taxon>
        <taxon>Parasitiformes</taxon>
        <taxon>Ixodida</taxon>
        <taxon>Ixodoidea</taxon>
        <taxon>Ixodidae</taxon>
        <taxon>Rhipicephalinae</taxon>
        <taxon>Rhipicephalus</taxon>
        <taxon>Rhipicephalus</taxon>
    </lineage>
</organism>
<dbReference type="InterPro" id="IPR037272">
    <property type="entry name" value="SNS_sf"/>
</dbReference>
<dbReference type="SUPFAM" id="SSF161070">
    <property type="entry name" value="SNF-like"/>
    <property type="match status" value="1"/>
</dbReference>
<keyword evidence="7 8" id="KW-0472">Membrane</keyword>
<gene>
    <name evidence="9" type="ORF">HPB52_013929</name>
</gene>
<keyword evidence="3" id="KW-0813">Transport</keyword>
<dbReference type="Proteomes" id="UP000821837">
    <property type="component" value="Unassembled WGS sequence"/>
</dbReference>